<sequence>MRNYNEDDAEINVEFEKLNNAKMVDKTVENSIEPVHNVPQQFFNITNKIIDKIHDDKYLIKISFRELMAYATPIVFNRDLDDDKINELYTSIVDGYMIPFTIDAIYDRKSKIDEKIIKIINGNHRHGAISKYITAHDKHFSCDYKVYLWIYTVDDCETTNVRQSIELYTKINNHLPFKEPIIVDVNVMAFLDKLCSVKRFKGKAILANKCEISRQPKINKKEVFNLLNTNKDILEIFLTKYSVNKNNLIITDDILSQFIENITEINHRISLKGIYNLYSDNQLALNKGYYEQAVEIGFFLNLKKSNYPKEVWIKYLCDPTAI</sequence>
<dbReference type="EMBL" id="MN740453">
    <property type="protein sequence ID" value="QHU27306.1"/>
    <property type="molecule type" value="Genomic_DNA"/>
</dbReference>
<protein>
    <submittedName>
        <fullName evidence="1">Uncharacterized protein</fullName>
    </submittedName>
</protein>
<organism evidence="1">
    <name type="scientific">viral metagenome</name>
    <dbReference type="NCBI Taxonomy" id="1070528"/>
    <lineage>
        <taxon>unclassified sequences</taxon>
        <taxon>metagenomes</taxon>
        <taxon>organismal metagenomes</taxon>
    </lineage>
</organism>
<proteinExistence type="predicted"/>
<reference evidence="1" key="1">
    <citation type="journal article" date="2020" name="Nature">
        <title>Giant virus diversity and host interactions through global metagenomics.</title>
        <authorList>
            <person name="Schulz F."/>
            <person name="Roux S."/>
            <person name="Paez-Espino D."/>
            <person name="Jungbluth S."/>
            <person name="Walsh D.A."/>
            <person name="Denef V.J."/>
            <person name="McMahon K.D."/>
            <person name="Konstantinidis K.T."/>
            <person name="Eloe-Fadrosh E.A."/>
            <person name="Kyrpides N.C."/>
            <person name="Woyke T."/>
        </authorList>
    </citation>
    <scope>NUCLEOTIDE SEQUENCE</scope>
    <source>
        <strain evidence="1">GVMAG-M-3300027763-16</strain>
    </source>
</reference>
<accession>A0A6C0L8G5</accession>
<name>A0A6C0L8G5_9ZZZZ</name>
<dbReference type="AlphaFoldDB" id="A0A6C0L8G5"/>
<evidence type="ECO:0000313" key="1">
    <source>
        <dbReference type="EMBL" id="QHU27306.1"/>
    </source>
</evidence>